<dbReference type="InterPro" id="IPR050496">
    <property type="entry name" value="SNF2_RAD54_helicase_repair"/>
</dbReference>
<accession>A0AAD7ZMC5</accession>
<feature type="non-terminal residue" evidence="3">
    <location>
        <position position="1"/>
    </location>
</feature>
<dbReference type="GO" id="GO:0045003">
    <property type="term" value="P:double-strand break repair via synthesis-dependent strand annealing"/>
    <property type="evidence" value="ECO:0007669"/>
    <property type="project" value="TreeGrafter"/>
</dbReference>
<dbReference type="GO" id="GO:0005634">
    <property type="term" value="C:nucleus"/>
    <property type="evidence" value="ECO:0007669"/>
    <property type="project" value="TreeGrafter"/>
</dbReference>
<evidence type="ECO:0000313" key="4">
    <source>
        <dbReference type="Proteomes" id="UP001233999"/>
    </source>
</evidence>
<name>A0AAD7ZMC5_DIPPU</name>
<reference evidence="3" key="2">
    <citation type="submission" date="2023-05" db="EMBL/GenBank/DDBJ databases">
        <authorList>
            <person name="Fouks B."/>
        </authorList>
    </citation>
    <scope>NUCLEOTIDE SEQUENCE</scope>
    <source>
        <strain evidence="3">Stay&amp;Tobe</strain>
        <tissue evidence="3">Testes</tissue>
    </source>
</reference>
<keyword evidence="4" id="KW-1185">Reference proteome</keyword>
<dbReference type="InterPro" id="IPR038718">
    <property type="entry name" value="SNF2-like_sf"/>
</dbReference>
<feature type="region of interest" description="Disordered" evidence="1">
    <location>
        <begin position="1"/>
        <end position="28"/>
    </location>
</feature>
<dbReference type="PANTHER" id="PTHR45629">
    <property type="entry name" value="SNF2/RAD54 FAMILY MEMBER"/>
    <property type="match status" value="1"/>
</dbReference>
<proteinExistence type="predicted"/>
<evidence type="ECO:0000313" key="3">
    <source>
        <dbReference type="EMBL" id="KAJ9582991.1"/>
    </source>
</evidence>
<dbReference type="GO" id="GO:0005524">
    <property type="term" value="F:ATP binding"/>
    <property type="evidence" value="ECO:0007669"/>
    <property type="project" value="InterPro"/>
</dbReference>
<dbReference type="Pfam" id="PF00176">
    <property type="entry name" value="SNF2-rel_dom"/>
    <property type="match status" value="1"/>
</dbReference>
<sequence>RRSLAPSQIAKRVNDEPSPSTSGNLKKRHCQENEQLISNHEALIKKILSKPFKVPIPNYVGGPAGRALGVGRSRCRQALHDPNEPGALVLYTPPELTAHEKLKTDLDKHPVHVVVDPAFIKYFTTSSTGRCEIHVRVCYGRADTQKVMAVSWQMRWGPDCKPIIDKAIVVAPSSLVKNWFNEINKWLSGRVNPLAIDSGSKDQIDKDLTGFMNTYCRKPINPILIISYETFRLHAAVLHKVKLAWFYVMRAID</sequence>
<evidence type="ECO:0000256" key="1">
    <source>
        <dbReference type="SAM" id="MobiDB-lite"/>
    </source>
</evidence>
<dbReference type="SUPFAM" id="SSF52540">
    <property type="entry name" value="P-loop containing nucleoside triphosphate hydrolases"/>
    <property type="match status" value="1"/>
</dbReference>
<evidence type="ECO:0000259" key="2">
    <source>
        <dbReference type="Pfam" id="PF00176"/>
    </source>
</evidence>
<dbReference type="AlphaFoldDB" id="A0AAD7ZMC5"/>
<dbReference type="Gene3D" id="3.40.50.10810">
    <property type="entry name" value="Tandem AAA-ATPase domain"/>
    <property type="match status" value="1"/>
</dbReference>
<organism evidence="3 4">
    <name type="scientific">Diploptera punctata</name>
    <name type="common">Pacific beetle cockroach</name>
    <dbReference type="NCBI Taxonomy" id="6984"/>
    <lineage>
        <taxon>Eukaryota</taxon>
        <taxon>Metazoa</taxon>
        <taxon>Ecdysozoa</taxon>
        <taxon>Arthropoda</taxon>
        <taxon>Hexapoda</taxon>
        <taxon>Insecta</taxon>
        <taxon>Pterygota</taxon>
        <taxon>Neoptera</taxon>
        <taxon>Polyneoptera</taxon>
        <taxon>Dictyoptera</taxon>
        <taxon>Blattodea</taxon>
        <taxon>Blaberoidea</taxon>
        <taxon>Blaberidae</taxon>
        <taxon>Diplopterinae</taxon>
        <taxon>Diploptera</taxon>
    </lineage>
</organism>
<dbReference type="EMBL" id="JASPKZ010007695">
    <property type="protein sequence ID" value="KAJ9582991.1"/>
    <property type="molecule type" value="Genomic_DNA"/>
</dbReference>
<protein>
    <recommendedName>
        <fullName evidence="2">SNF2 N-terminal domain-containing protein</fullName>
    </recommendedName>
</protein>
<feature type="domain" description="SNF2 N-terminal" evidence="2">
    <location>
        <begin position="139"/>
        <end position="248"/>
    </location>
</feature>
<dbReference type="GO" id="GO:0007131">
    <property type="term" value="P:reciprocal meiotic recombination"/>
    <property type="evidence" value="ECO:0007669"/>
    <property type="project" value="TreeGrafter"/>
</dbReference>
<dbReference type="Proteomes" id="UP001233999">
    <property type="component" value="Unassembled WGS sequence"/>
</dbReference>
<dbReference type="PANTHER" id="PTHR45629:SF7">
    <property type="entry name" value="DNA EXCISION REPAIR PROTEIN ERCC-6-RELATED"/>
    <property type="match status" value="1"/>
</dbReference>
<gene>
    <name evidence="3" type="ORF">L9F63_022676</name>
</gene>
<dbReference type="GO" id="GO:0015616">
    <property type="term" value="F:DNA translocase activity"/>
    <property type="evidence" value="ECO:0007669"/>
    <property type="project" value="TreeGrafter"/>
</dbReference>
<comment type="caution">
    <text evidence="3">The sequence shown here is derived from an EMBL/GenBank/DDBJ whole genome shotgun (WGS) entry which is preliminary data.</text>
</comment>
<reference evidence="3" key="1">
    <citation type="journal article" date="2023" name="IScience">
        <title>Live-bearing cockroach genome reveals convergent evolutionary mechanisms linked to viviparity in insects and beyond.</title>
        <authorList>
            <person name="Fouks B."/>
            <person name="Harrison M.C."/>
            <person name="Mikhailova A.A."/>
            <person name="Marchal E."/>
            <person name="English S."/>
            <person name="Carruthers M."/>
            <person name="Jennings E.C."/>
            <person name="Chiamaka E.L."/>
            <person name="Frigard R.A."/>
            <person name="Pippel M."/>
            <person name="Attardo G.M."/>
            <person name="Benoit J.B."/>
            <person name="Bornberg-Bauer E."/>
            <person name="Tobe S.S."/>
        </authorList>
    </citation>
    <scope>NUCLEOTIDE SEQUENCE</scope>
    <source>
        <strain evidence="3">Stay&amp;Tobe</strain>
    </source>
</reference>
<dbReference type="InterPro" id="IPR000330">
    <property type="entry name" value="SNF2_N"/>
</dbReference>
<dbReference type="InterPro" id="IPR027417">
    <property type="entry name" value="P-loop_NTPase"/>
</dbReference>